<dbReference type="Gene3D" id="3.40.50.1460">
    <property type="match status" value="2"/>
</dbReference>
<proteinExistence type="inferred from homology"/>
<dbReference type="InterPro" id="IPR029030">
    <property type="entry name" value="Caspase-like_dom_sf"/>
</dbReference>
<keyword evidence="2" id="KW-0645">Protease</keyword>
<comment type="similarity">
    <text evidence="1 5">Belongs to the peptidase C14A family.</text>
</comment>
<evidence type="ECO:0000259" key="7">
    <source>
        <dbReference type="PROSITE" id="PS50208"/>
    </source>
</evidence>
<dbReference type="InterPro" id="IPR011600">
    <property type="entry name" value="Pept_C14_caspase"/>
</dbReference>
<feature type="domain" description="Caspase family p20" evidence="7">
    <location>
        <begin position="323"/>
        <end position="396"/>
    </location>
</feature>
<dbReference type="GO" id="GO:0004197">
    <property type="term" value="F:cysteine-type endopeptidase activity"/>
    <property type="evidence" value="ECO:0007669"/>
    <property type="project" value="InterPro"/>
</dbReference>
<dbReference type="EMBL" id="CAXKWB010019550">
    <property type="protein sequence ID" value="CAL4122103.1"/>
    <property type="molecule type" value="Genomic_DNA"/>
</dbReference>
<evidence type="ECO:0000313" key="9">
    <source>
        <dbReference type="Proteomes" id="UP001497623"/>
    </source>
</evidence>
<dbReference type="Proteomes" id="UP001497623">
    <property type="component" value="Unassembled WGS sequence"/>
</dbReference>
<dbReference type="PRINTS" id="PR00376">
    <property type="entry name" value="IL1BCENZYME"/>
</dbReference>
<dbReference type="GO" id="GO:0006508">
    <property type="term" value="P:proteolysis"/>
    <property type="evidence" value="ECO:0007669"/>
    <property type="project" value="UniProtKB-KW"/>
</dbReference>
<dbReference type="GO" id="GO:0006915">
    <property type="term" value="P:apoptotic process"/>
    <property type="evidence" value="ECO:0007669"/>
    <property type="project" value="UniProtKB-KW"/>
</dbReference>
<sequence length="501" mass="58198">MASSPESSMYIEFDDICVKQAKIIRRPPEAYKNESKPARGAIFIANYREFRNLPRRDGSEEDVKYIIELYSQMGYKLVESIQDRTKKQTVEAMKTFGRNDIHNEVDSMVLFVMSHGEYEDRFFTSDDEVMTSQEVYEIFNNDCPALKLKPKFFIFQHCRNGQLHSTALPQKKVKTLSDTMTIYSTLPGNGSFRHRMYGSPFIHQMCEVFMNHSWQDELEDLINKLNKGILSQCQHIDYREIRKAEDFYFNPESLDNNMEQKLSEQPKVCYDKAITSQAKQQMISPENKLVLLINNLDGCVSDMDKLKYVFHHDLGYRVFGPSQNLTNEALKDVINDFKKQSHGESAIIIFYGDGFNDYIVTSDHSAVHFKELQRLFNDINCPSLSKKPKIFLTNLCYFDGDITYDRTNSDSQDLISPVQDMFFLNVEVEGNNHCENGSLLTEALCRVLKNDRNTRKPVMKTMRAVSKTLDELQEGMENYICELRSIKFPPNFALKPRKHHS</sequence>
<dbReference type="SMART" id="SM00115">
    <property type="entry name" value="CASc"/>
    <property type="match status" value="1"/>
</dbReference>
<evidence type="ECO:0000256" key="2">
    <source>
        <dbReference type="ARBA" id="ARBA00022670"/>
    </source>
</evidence>
<dbReference type="InterPro" id="IPR015917">
    <property type="entry name" value="Pept_C14A"/>
</dbReference>
<dbReference type="InterPro" id="IPR001309">
    <property type="entry name" value="Pept_C14_p20"/>
</dbReference>
<reference evidence="8 9" key="1">
    <citation type="submission" date="2024-05" db="EMBL/GenBank/DDBJ databases">
        <authorList>
            <person name="Wallberg A."/>
        </authorList>
    </citation>
    <scope>NUCLEOTIDE SEQUENCE [LARGE SCALE GENOMIC DNA]</scope>
</reference>
<dbReference type="PROSITE" id="PS50208">
    <property type="entry name" value="CASPASE_P20"/>
    <property type="match status" value="2"/>
</dbReference>
<dbReference type="InterPro" id="IPR002138">
    <property type="entry name" value="Pept_C14_p10"/>
</dbReference>
<dbReference type="InterPro" id="IPR002398">
    <property type="entry name" value="Pept_C14"/>
</dbReference>
<evidence type="ECO:0000256" key="5">
    <source>
        <dbReference type="RuleBase" id="RU003971"/>
    </source>
</evidence>
<evidence type="ECO:0000256" key="1">
    <source>
        <dbReference type="ARBA" id="ARBA00010134"/>
    </source>
</evidence>
<dbReference type="PANTHER" id="PTHR47901">
    <property type="entry name" value="CASPASE RECRUITMENT DOMAIN-CONTAINING PROTEIN 18"/>
    <property type="match status" value="1"/>
</dbReference>
<gene>
    <name evidence="8" type="ORF">MNOR_LOCUS22825</name>
</gene>
<name>A0AAV2RFF8_MEGNR</name>
<dbReference type="AlphaFoldDB" id="A0AAV2RFF8"/>
<keyword evidence="3" id="KW-0053">Apoptosis</keyword>
<evidence type="ECO:0000256" key="3">
    <source>
        <dbReference type="ARBA" id="ARBA00022703"/>
    </source>
</evidence>
<evidence type="ECO:0000313" key="8">
    <source>
        <dbReference type="EMBL" id="CAL4122103.1"/>
    </source>
</evidence>
<dbReference type="PANTHER" id="PTHR47901:SF8">
    <property type="entry name" value="CASPASE-3"/>
    <property type="match status" value="1"/>
</dbReference>
<comment type="caution">
    <text evidence="8">The sequence shown here is derived from an EMBL/GenBank/DDBJ whole genome shotgun (WGS) entry which is preliminary data.</text>
</comment>
<evidence type="ECO:0000256" key="4">
    <source>
        <dbReference type="ARBA" id="ARBA00022801"/>
    </source>
</evidence>
<evidence type="ECO:0000259" key="6">
    <source>
        <dbReference type="PROSITE" id="PS50207"/>
    </source>
</evidence>
<dbReference type="PROSITE" id="PS50207">
    <property type="entry name" value="CASPASE_P10"/>
    <property type="match status" value="1"/>
</dbReference>
<protein>
    <submittedName>
        <fullName evidence="8">Uncharacterized protein</fullName>
    </submittedName>
</protein>
<organism evidence="8 9">
    <name type="scientific">Meganyctiphanes norvegica</name>
    <name type="common">Northern krill</name>
    <name type="synonym">Thysanopoda norvegica</name>
    <dbReference type="NCBI Taxonomy" id="48144"/>
    <lineage>
        <taxon>Eukaryota</taxon>
        <taxon>Metazoa</taxon>
        <taxon>Ecdysozoa</taxon>
        <taxon>Arthropoda</taxon>
        <taxon>Crustacea</taxon>
        <taxon>Multicrustacea</taxon>
        <taxon>Malacostraca</taxon>
        <taxon>Eumalacostraca</taxon>
        <taxon>Eucarida</taxon>
        <taxon>Euphausiacea</taxon>
        <taxon>Euphausiidae</taxon>
        <taxon>Meganyctiphanes</taxon>
    </lineage>
</organism>
<keyword evidence="9" id="KW-1185">Reference proteome</keyword>
<keyword evidence="4" id="KW-0378">Hydrolase</keyword>
<accession>A0AAV2RFF8</accession>
<dbReference type="SUPFAM" id="SSF52129">
    <property type="entry name" value="Caspase-like"/>
    <property type="match status" value="2"/>
</dbReference>
<dbReference type="PROSITE" id="PS01121">
    <property type="entry name" value="CASPASE_HIS"/>
    <property type="match status" value="1"/>
</dbReference>
<feature type="domain" description="Caspase family p20" evidence="7">
    <location>
        <begin position="38"/>
        <end position="162"/>
    </location>
</feature>
<dbReference type="Pfam" id="PF00656">
    <property type="entry name" value="Peptidase_C14"/>
    <property type="match status" value="2"/>
</dbReference>
<dbReference type="InterPro" id="IPR016129">
    <property type="entry name" value="Caspase_his_AS"/>
</dbReference>
<feature type="domain" description="Caspase family p10" evidence="6">
    <location>
        <begin position="169"/>
        <end position="251"/>
    </location>
</feature>